<organism evidence="4 5">
    <name type="scientific">Comamonas sediminis</name>
    <dbReference type="NCBI Taxonomy" id="1783360"/>
    <lineage>
        <taxon>Bacteria</taxon>
        <taxon>Pseudomonadati</taxon>
        <taxon>Pseudomonadota</taxon>
        <taxon>Betaproteobacteria</taxon>
        <taxon>Burkholderiales</taxon>
        <taxon>Comamonadaceae</taxon>
        <taxon>Comamonas</taxon>
    </lineage>
</organism>
<evidence type="ECO:0000256" key="1">
    <source>
        <dbReference type="SAM" id="MobiDB-lite"/>
    </source>
</evidence>
<accession>A0ABV4BA55</accession>
<dbReference type="InterPro" id="IPR026442">
    <property type="entry name" value="IPTL_CTERM"/>
</dbReference>
<evidence type="ECO:0000313" key="5">
    <source>
        <dbReference type="Proteomes" id="UP001562178"/>
    </source>
</evidence>
<gene>
    <name evidence="4" type="ORF">AB7A72_21865</name>
</gene>
<keyword evidence="2" id="KW-0472">Membrane</keyword>
<reference evidence="4 5" key="1">
    <citation type="journal article" date="2016" name="Int. J. Syst. Evol. Microbiol.">
        <title>Description of Comamonas sediminis sp. nov., isolated from lagoon sediments.</title>
        <authorList>
            <person name="Subhash Y."/>
            <person name="Bang J.J."/>
            <person name="You T.H."/>
            <person name="Lee S.S."/>
        </authorList>
    </citation>
    <scope>NUCLEOTIDE SEQUENCE [LARGE SCALE GENOMIC DNA]</scope>
    <source>
        <strain evidence="4 5">JCM 31169</strain>
    </source>
</reference>
<comment type="caution">
    <text evidence="4">The sequence shown here is derived from an EMBL/GenBank/DDBJ whole genome shotgun (WGS) entry which is preliminary data.</text>
</comment>
<evidence type="ECO:0000259" key="3">
    <source>
        <dbReference type="Pfam" id="PF18203"/>
    </source>
</evidence>
<feature type="transmembrane region" description="Helical" evidence="2">
    <location>
        <begin position="524"/>
        <end position="541"/>
    </location>
</feature>
<proteinExistence type="predicted"/>
<feature type="domain" description="IPTL-CTERM protein sorting" evidence="3">
    <location>
        <begin position="517"/>
        <end position="543"/>
    </location>
</feature>
<keyword evidence="5" id="KW-1185">Reference proteome</keyword>
<sequence length="548" mass="55736">MFALIAALPGIALAQEVLYLTPDKATPDNFNILTFTAGGLTNRFGKAGEGWVDGRGWLSQEAPLNPTIFDGKKLVVVTTVFEPLNVNQIEVLKTAMTTRPETAFVIFSDGCCAVSGNLTPIVKILNDATQWGISLPATQVGGKVAAPLNTASPYQGSFSSLNPLQGAAYLTISNVPTPNALYLPQGTAVPVVAARTSAYGFFVPKSAMNGGSCTFLTADASPFGTDSDTTQARSNEIISAFAKAALDEDGACNQAVPDVDLAVSFTGPAALAATPQTYTLQVKNLGNTASTAQAMATVTLPVGYTAQPLPNGCTSLAAPQNGFACTVPPLAALTGQISYSIDVVRATGAAPATGTAFVNPVVNGETVTANNTSTLLFTTAADVRIDLAGLPASGKQGDAYSGSFQCTNSGTAAMANAVCTVTGLPAGVQIAACSSNGAAWTSPATIPEGQTVVCQVSGTAMQESVFPVQGTGGSSTAATDVTIAAPTPDPVPTPVPEPTPQPVPEPEPVPEPGAAIPVPSLSQWGQWLLSGLLVALGLVVVRRKHGQR</sequence>
<dbReference type="RefSeq" id="WP_369461157.1">
    <property type="nucleotide sequence ID" value="NZ_JBGBDC010000011.1"/>
</dbReference>
<protein>
    <submittedName>
        <fullName evidence="4">IPTL-CTERM sorting domain-containing protein</fullName>
    </submittedName>
</protein>
<evidence type="ECO:0000313" key="4">
    <source>
        <dbReference type="EMBL" id="MEY2253680.1"/>
    </source>
</evidence>
<dbReference type="EMBL" id="JBGBDC010000011">
    <property type="protein sequence ID" value="MEY2253680.1"/>
    <property type="molecule type" value="Genomic_DNA"/>
</dbReference>
<dbReference type="NCBIfam" id="TIGR04174">
    <property type="entry name" value="IPTL_CTERM"/>
    <property type="match status" value="1"/>
</dbReference>
<keyword evidence="2" id="KW-1133">Transmembrane helix</keyword>
<feature type="region of interest" description="Disordered" evidence="1">
    <location>
        <begin position="482"/>
        <end position="514"/>
    </location>
</feature>
<feature type="compositionally biased region" description="Pro residues" evidence="1">
    <location>
        <begin position="487"/>
        <end position="511"/>
    </location>
</feature>
<keyword evidence="2" id="KW-0812">Transmembrane</keyword>
<dbReference type="Proteomes" id="UP001562178">
    <property type="component" value="Unassembled WGS sequence"/>
</dbReference>
<evidence type="ECO:0000256" key="2">
    <source>
        <dbReference type="SAM" id="Phobius"/>
    </source>
</evidence>
<dbReference type="Pfam" id="PF18203">
    <property type="entry name" value="IPTL-CTERM"/>
    <property type="match status" value="1"/>
</dbReference>
<name>A0ABV4BA55_9BURK</name>